<keyword evidence="1" id="KW-0472">Membrane</keyword>
<feature type="transmembrane region" description="Helical" evidence="1">
    <location>
        <begin position="68"/>
        <end position="92"/>
    </location>
</feature>
<dbReference type="RefSeq" id="WP_160839893.1">
    <property type="nucleotide sequence ID" value="NZ_WMET01000009.1"/>
</dbReference>
<gene>
    <name evidence="2" type="primary">yabQ</name>
    <name evidence="2" type="ORF">GLW04_19055</name>
</gene>
<sequence>MTLTTQFMTILSMIGGGIFVGASLDTFERFFHKRNKQSWLELLYQLIFWLVQAAFLFYLLYLVNYGELRVYVFAAVVCGFAAYRALFQNLYLRSLEIWIRIFMAVLTFLKKTVYYLVYVPAKSIIFLIISLLLGVYKILLKGIIILLIVAFYPIKLLFRVIWRFLPKNMKNYLSKSAGFLKKMKNIMISWIKRFKK</sequence>
<comment type="caution">
    <text evidence="2">The sequence shown here is derived from an EMBL/GenBank/DDBJ whole genome shotgun (WGS) entry which is preliminary data.</text>
</comment>
<feature type="transmembrane region" description="Helical" evidence="1">
    <location>
        <begin position="6"/>
        <end position="27"/>
    </location>
</feature>
<feature type="transmembrane region" description="Helical" evidence="1">
    <location>
        <begin position="142"/>
        <end position="162"/>
    </location>
</feature>
<accession>A0A845DY51</accession>
<dbReference type="AlphaFoldDB" id="A0A845DY51"/>
<reference evidence="2 3" key="1">
    <citation type="submission" date="2019-11" db="EMBL/GenBank/DDBJ databases">
        <title>Genome sequences of 17 halophilic strains isolated from different environments.</title>
        <authorList>
            <person name="Furrow R.E."/>
        </authorList>
    </citation>
    <scope>NUCLEOTIDE SEQUENCE [LARGE SCALE GENOMIC DNA]</scope>
    <source>
        <strain evidence="2 3">22511_23_Filter</strain>
    </source>
</reference>
<dbReference type="NCBIfam" id="TIGR02893">
    <property type="entry name" value="spore_yabQ"/>
    <property type="match status" value="1"/>
</dbReference>
<dbReference type="Proteomes" id="UP000460949">
    <property type="component" value="Unassembled WGS sequence"/>
</dbReference>
<dbReference type="InterPro" id="IPR019074">
    <property type="entry name" value="YabQ"/>
</dbReference>
<proteinExistence type="predicted"/>
<evidence type="ECO:0000313" key="2">
    <source>
        <dbReference type="EMBL" id="MYL21978.1"/>
    </source>
</evidence>
<name>A0A845DY51_9BACI</name>
<dbReference type="EMBL" id="WMET01000009">
    <property type="protein sequence ID" value="MYL21978.1"/>
    <property type="molecule type" value="Genomic_DNA"/>
</dbReference>
<evidence type="ECO:0000256" key="1">
    <source>
        <dbReference type="SAM" id="Phobius"/>
    </source>
</evidence>
<dbReference type="Pfam" id="PF09578">
    <property type="entry name" value="Spore_YabQ"/>
    <property type="match status" value="1"/>
</dbReference>
<keyword evidence="1" id="KW-1133">Transmembrane helix</keyword>
<evidence type="ECO:0000313" key="3">
    <source>
        <dbReference type="Proteomes" id="UP000460949"/>
    </source>
</evidence>
<keyword evidence="1" id="KW-0812">Transmembrane</keyword>
<feature type="transmembrane region" description="Helical" evidence="1">
    <location>
        <begin position="39"/>
        <end position="62"/>
    </location>
</feature>
<protein>
    <submittedName>
        <fullName evidence="2">Spore cortex biosynthesis protein YabQ</fullName>
    </submittedName>
</protein>
<organism evidence="2 3">
    <name type="scientific">Halobacillus litoralis</name>
    <dbReference type="NCBI Taxonomy" id="45668"/>
    <lineage>
        <taxon>Bacteria</taxon>
        <taxon>Bacillati</taxon>
        <taxon>Bacillota</taxon>
        <taxon>Bacilli</taxon>
        <taxon>Bacillales</taxon>
        <taxon>Bacillaceae</taxon>
        <taxon>Halobacillus</taxon>
    </lineage>
</organism>